<protein>
    <recommendedName>
        <fullName evidence="10">Acetyl-CoA decarbonylase/synthase complex subunit beta</fullName>
        <shortName evidence="10">ACDS complex subunit beta</shortName>
        <ecNumber evidence="10">2.3.1.169</ecNumber>
    </recommendedName>
    <alternativeName>
        <fullName evidence="10">ACDS complex acyltransferase</fullName>
    </alternativeName>
</protein>
<keyword evidence="3 10" id="KW-0533">Nickel</keyword>
<proteinExistence type="inferred from homology"/>
<comment type="subunit">
    <text evidence="9 10">Monomer. The ACDS complex is made up of alpha, epsilon, beta, gamma and delta chains with a probable stoichiometry of (alpha(2)epsilon(2))(4)-beta(8)-(gamma(1)delta(1))(8).</text>
</comment>
<dbReference type="Proteomes" id="UP001396646">
    <property type="component" value="Unassembled WGS sequence"/>
</dbReference>
<dbReference type="InterPro" id="IPR038571">
    <property type="entry name" value="CO_DH/Ac-CoA_synth_bsu_3_sf"/>
</dbReference>
<dbReference type="InterPro" id="IPR011254">
    <property type="entry name" value="Prismane-like_sf"/>
</dbReference>
<gene>
    <name evidence="10 12" type="primary">cdhC</name>
    <name evidence="12" type="ORF">WOA13_02575</name>
</gene>
<dbReference type="Gene3D" id="3.40.970.20">
    <property type="entry name" value="Carbon monoxide dehydrogenase alpha subunit. Chain D, domain 4"/>
    <property type="match status" value="1"/>
</dbReference>
<evidence type="ECO:0000256" key="6">
    <source>
        <dbReference type="ARBA" id="ARBA00023004"/>
    </source>
</evidence>
<evidence type="ECO:0000256" key="10">
    <source>
        <dbReference type="HAMAP-Rule" id="MF_01138"/>
    </source>
</evidence>
<dbReference type="Gene3D" id="3.40.1470.10">
    <property type="entry name" value="Bifunctional carbon monoxide dehydrogenase/acetyl-coa synthase(codh/acs), Chain M, domain 5"/>
    <property type="match status" value="1"/>
</dbReference>
<evidence type="ECO:0000256" key="7">
    <source>
        <dbReference type="ARBA" id="ARBA00023014"/>
    </source>
</evidence>
<dbReference type="SUPFAM" id="SSF56821">
    <property type="entry name" value="Prismane protein-like"/>
    <property type="match status" value="1"/>
</dbReference>
<dbReference type="NCBIfam" id="TIGR00316">
    <property type="entry name" value="cdhC"/>
    <property type="match status" value="1"/>
</dbReference>
<keyword evidence="13" id="KW-1185">Reference proteome</keyword>
<dbReference type="NCBIfam" id="NF003379">
    <property type="entry name" value="PRK04456.1"/>
    <property type="match status" value="1"/>
</dbReference>
<evidence type="ECO:0000259" key="11">
    <source>
        <dbReference type="Pfam" id="PF19436"/>
    </source>
</evidence>
<comment type="caution">
    <text evidence="12">The sequence shown here is derived from an EMBL/GenBank/DDBJ whole genome shotgun (WGS) entry which is preliminary data.</text>
</comment>
<dbReference type="PANTHER" id="PTHR42281">
    <property type="match status" value="1"/>
</dbReference>
<keyword evidence="4 10" id="KW-0808">Transferase</keyword>
<dbReference type="Gene3D" id="3.30.1650.10">
    <property type="entry name" value="Bifunctional carbon monoxide dehydrogenase/acetyl-coa synthase(codh/acs), Chain M, domain 3"/>
    <property type="match status" value="1"/>
</dbReference>
<dbReference type="InterPro" id="IPR045822">
    <property type="entry name" value="ACS_CODH_B_C"/>
</dbReference>
<evidence type="ECO:0000256" key="8">
    <source>
        <dbReference type="ARBA" id="ARBA00023315"/>
    </source>
</evidence>
<comment type="pathway">
    <text evidence="1 10">One-carbon metabolism; methanogenesis from acetate.</text>
</comment>
<dbReference type="Pfam" id="PF03598">
    <property type="entry name" value="CdhC"/>
    <property type="match status" value="1"/>
</dbReference>
<feature type="binding site" evidence="10">
    <location>
        <position position="191"/>
    </location>
    <ligand>
        <name>[Ni-Fe-S] cluster</name>
        <dbReference type="ChEBI" id="CHEBI:60400"/>
    </ligand>
</feature>
<evidence type="ECO:0000313" key="13">
    <source>
        <dbReference type="Proteomes" id="UP001396646"/>
    </source>
</evidence>
<dbReference type="RefSeq" id="WP_342126435.1">
    <property type="nucleotide sequence ID" value="NZ_JBCAUS010000002.1"/>
</dbReference>
<keyword evidence="8 10" id="KW-0012">Acyltransferase</keyword>
<dbReference type="PANTHER" id="PTHR42281:SF1">
    <property type="entry name" value="ACETYL-COA DECARBONYLASE_SYNTHASE COMPLEX SUBUNIT BETA 1"/>
    <property type="match status" value="1"/>
</dbReference>
<organism evidence="12 13">
    <name type="scientific">Methanococcoides cohabitans</name>
    <dbReference type="NCBI Taxonomy" id="3136559"/>
    <lineage>
        <taxon>Archaea</taxon>
        <taxon>Methanobacteriati</taxon>
        <taxon>Methanobacteriota</taxon>
        <taxon>Stenosarchaea group</taxon>
        <taxon>Methanomicrobia</taxon>
        <taxon>Methanosarcinales</taxon>
        <taxon>Methanosarcinaceae</taxon>
        <taxon>Methanococcoides</taxon>
    </lineage>
</organism>
<feature type="domain" description="CO dehydrogenase/acetyl-CoA synthase complex beta subunit C-terminal" evidence="11">
    <location>
        <begin position="170"/>
        <end position="400"/>
    </location>
</feature>
<accession>A0ABU9KQR6</accession>
<dbReference type="EMBL" id="JBCAUS010000002">
    <property type="protein sequence ID" value="MEL4304727.1"/>
    <property type="molecule type" value="Genomic_DNA"/>
</dbReference>
<evidence type="ECO:0000256" key="2">
    <source>
        <dbReference type="ARBA" id="ARBA00006862"/>
    </source>
</evidence>
<dbReference type="InterPro" id="IPR004461">
    <property type="entry name" value="CO_DH/Ac-CoA_synth_bsu"/>
</dbReference>
<feature type="binding site" evidence="10">
    <location>
        <position position="194"/>
    </location>
    <ligand>
        <name>[Ni-Fe-S] cluster</name>
        <dbReference type="ChEBI" id="CHEBI:60400"/>
    </ligand>
</feature>
<evidence type="ECO:0000313" key="12">
    <source>
        <dbReference type="EMBL" id="MEL4304727.1"/>
    </source>
</evidence>
<sequence length="466" mass="51952">MAEEFPFEISPMFEGERIRKDGMHVELSGPKSKGYELVRATPMDEVEDGRFTLIGPDLSEMEEGSRHPFAMIYKIAGELVEEDLESIVERRNHDFQNYIQGMMHLNQRYDVWVRVSKDAVSKGLTSFEPIAKAVMMLFKNELPFIEKVEAVYVTDLAEIEKEMDAVKAVYQSRDDRTRDLHEEDVDTFYGCSLCQSFAPSNVCVITPDRISLCGAINWFDGRAAAKVDPEGPQFAIPKGDVIDVESGEFSGVNEIAKSLSSGEYDRIKLHSFFEYPHTSCGCFEVVGFYIPEVDGIGWIDRDYAGTAPNGLPFSTMAGQTGGGKQVAGFLGVGINYFRSPKFIQADGGWGRVVWMPKNLKDRVLSDIPAEIADKVATEEDAADLDSLRNFLTDKAHPIVERWEAEEEPEEEEEVKEEAAAPTMMQAAMPMQGMPMMMPSSSGTGGVKIILKNAKVSIDKVIIQKKE</sequence>
<dbReference type="EC" id="2.3.1.169" evidence="10"/>
<evidence type="ECO:0000256" key="9">
    <source>
        <dbReference type="ARBA" id="ARBA00025865"/>
    </source>
</evidence>
<evidence type="ECO:0000256" key="4">
    <source>
        <dbReference type="ARBA" id="ARBA00022679"/>
    </source>
</evidence>
<reference evidence="12 13" key="1">
    <citation type="submission" date="2024-04" db="EMBL/GenBank/DDBJ databases">
        <title>Methanococcoides sp. LMO-2.</title>
        <authorList>
            <person name="Liang L."/>
        </authorList>
    </citation>
    <scope>NUCLEOTIDE SEQUENCE [LARGE SCALE GENOMIC DNA]</scope>
    <source>
        <strain evidence="12 13">LMO-2</strain>
    </source>
</reference>
<keyword evidence="7 10" id="KW-0411">Iron-sulfur</keyword>
<evidence type="ECO:0000256" key="5">
    <source>
        <dbReference type="ARBA" id="ARBA00022723"/>
    </source>
</evidence>
<dbReference type="HAMAP" id="MF_01138">
    <property type="entry name" value="CdhC"/>
    <property type="match status" value="1"/>
</dbReference>
<keyword evidence="6 10" id="KW-0408">Iron</keyword>
<keyword evidence="10" id="KW-0484">Methanogenesis</keyword>
<comment type="cofactor">
    <cofactor evidence="10">
        <name>[Ni-Fe-S] cluster</name>
        <dbReference type="ChEBI" id="CHEBI:60400"/>
    </cofactor>
    <text evidence="10">Binds 1 [Ni-Fe-S] cluster.</text>
</comment>
<comment type="function">
    <text evidence="10">Part of a complex that catalyzes the reversible cleavage of acetyl-CoA, allowing growth on acetate as sole source of carbon and energy. The alpha-epsilon complex generates CO from CO(2), while the beta subunit (this protein) combines the CO with CoA and a methyl group to form acetyl-CoA. The methyl group, which is incorporated into acetyl-CoA, is transferred to the beta subunit by a corrinoid iron-sulfur protein (the gamma-delta complex).</text>
</comment>
<comment type="similarity">
    <text evidence="2 10">Belongs to the CdhC family.</text>
</comment>
<feature type="binding site" evidence="10">
    <location>
        <position position="280"/>
    </location>
    <ligand>
        <name>[Ni-Fe-S] cluster</name>
        <dbReference type="ChEBI" id="CHEBI:60400"/>
    </ligand>
</feature>
<dbReference type="GO" id="GO:0043884">
    <property type="term" value="F:CO-methylating acetyl-CoA synthase activity"/>
    <property type="evidence" value="ECO:0007669"/>
    <property type="project" value="UniProtKB-EC"/>
</dbReference>
<evidence type="ECO:0000256" key="1">
    <source>
        <dbReference type="ARBA" id="ARBA00004905"/>
    </source>
</evidence>
<dbReference type="Pfam" id="PF19436">
    <property type="entry name" value="ACS_CODH_B_C"/>
    <property type="match status" value="1"/>
</dbReference>
<evidence type="ECO:0000256" key="3">
    <source>
        <dbReference type="ARBA" id="ARBA00022596"/>
    </source>
</evidence>
<name>A0ABU9KQR6_9EURY</name>
<keyword evidence="5 10" id="KW-0479">Metal-binding</keyword>
<dbReference type="InterPro" id="IPR023432">
    <property type="entry name" value="CO_DH/Ac-CoA_synth_bsu_arc"/>
</dbReference>
<feature type="binding site" evidence="10">
    <location>
        <position position="282"/>
    </location>
    <ligand>
        <name>[Ni-Fe-S] cluster</name>
        <dbReference type="ChEBI" id="CHEBI:60400"/>
    </ligand>
</feature>
<comment type="catalytic activity">
    <reaction evidence="10">
        <text>Co(I)-[corrinoid Fe-S protein] + acetyl-CoA + H(+) = methyl-Co(III)-[corrinoid Fe-S protein] + CO + CoA</text>
        <dbReference type="Rhea" id="RHEA:45212"/>
        <dbReference type="Rhea" id="RHEA-COMP:11110"/>
        <dbReference type="Rhea" id="RHEA-COMP:11111"/>
        <dbReference type="ChEBI" id="CHEBI:15378"/>
        <dbReference type="ChEBI" id="CHEBI:17245"/>
        <dbReference type="ChEBI" id="CHEBI:57287"/>
        <dbReference type="ChEBI" id="CHEBI:57288"/>
        <dbReference type="ChEBI" id="CHEBI:85033"/>
        <dbReference type="ChEBI" id="CHEBI:85035"/>
        <dbReference type="EC" id="2.3.1.169"/>
    </reaction>
</comment>